<comment type="catalytic activity">
    <reaction evidence="1">
        <text>beta-D-GlcNAc-(1-&gt;4)-Mur2Ac(oyl-L-Ala-gamma-D-Glu-L-Lys-D-Ala-D-Ala)-di-trans,octa-cis-undecaprenyl diphosphate + L-glutamine + ATP + H2O = beta-D-GlcNAc-(1-&gt;4)-Mur2Ac(oyl-L-Ala-D-isoglutaminyl-L-Lys-D-Ala-D-Ala)-di-trans,octa-cis-undecaprenyl diphosphate + L-glutamate + ADP + phosphate + H(+)</text>
        <dbReference type="Rhea" id="RHEA:57928"/>
        <dbReference type="ChEBI" id="CHEBI:15377"/>
        <dbReference type="ChEBI" id="CHEBI:15378"/>
        <dbReference type="ChEBI" id="CHEBI:29985"/>
        <dbReference type="ChEBI" id="CHEBI:30616"/>
        <dbReference type="ChEBI" id="CHEBI:43474"/>
        <dbReference type="ChEBI" id="CHEBI:58359"/>
        <dbReference type="ChEBI" id="CHEBI:60033"/>
        <dbReference type="ChEBI" id="CHEBI:62233"/>
        <dbReference type="ChEBI" id="CHEBI:456216"/>
        <dbReference type="EC" id="6.3.5.13"/>
    </reaction>
</comment>
<feature type="domain" description="Lipid II isoglutaminyl synthase (glutamine-hydrolyzing) subunit MurT C-terminal" evidence="3">
    <location>
        <begin position="333"/>
        <end position="445"/>
    </location>
</feature>
<dbReference type="GO" id="GO:0009252">
    <property type="term" value="P:peptidoglycan biosynthetic process"/>
    <property type="evidence" value="ECO:0007669"/>
    <property type="project" value="UniProtKB-UniRule"/>
</dbReference>
<dbReference type="PANTHER" id="PTHR23135">
    <property type="entry name" value="MUR LIGASE FAMILY MEMBER"/>
    <property type="match status" value="1"/>
</dbReference>
<dbReference type="HAMAP" id="MF_02214">
    <property type="entry name" value="Lipid_II_synth_MurT"/>
    <property type="match status" value="1"/>
</dbReference>
<dbReference type="OrthoDB" id="9803907at2"/>
<evidence type="ECO:0000313" key="5">
    <source>
        <dbReference type="Proteomes" id="UP000005143"/>
    </source>
</evidence>
<dbReference type="GO" id="GO:0005524">
    <property type="term" value="F:ATP binding"/>
    <property type="evidence" value="ECO:0007669"/>
    <property type="project" value="UniProtKB-UniRule"/>
</dbReference>
<name>H0E2S4_9ACTN</name>
<gene>
    <name evidence="1" type="primary">murT</name>
    <name evidence="4" type="ORF">PAI11_10870</name>
</gene>
<organism evidence="4 5">
    <name type="scientific">Patulibacter medicamentivorans</name>
    <dbReference type="NCBI Taxonomy" id="1097667"/>
    <lineage>
        <taxon>Bacteria</taxon>
        <taxon>Bacillati</taxon>
        <taxon>Actinomycetota</taxon>
        <taxon>Thermoleophilia</taxon>
        <taxon>Solirubrobacterales</taxon>
        <taxon>Patulibacteraceae</taxon>
        <taxon>Patulibacter</taxon>
    </lineage>
</organism>
<keyword evidence="1" id="KW-0479">Metal-binding</keyword>
<dbReference type="Proteomes" id="UP000005143">
    <property type="component" value="Unassembled WGS sequence"/>
</dbReference>
<keyword evidence="1" id="KW-0133">Cell shape</keyword>
<dbReference type="UniPathway" id="UPA00219"/>
<dbReference type="Pfam" id="PF08245">
    <property type="entry name" value="Mur_ligase_M"/>
    <property type="match status" value="1"/>
</dbReference>
<reference evidence="4 5" key="1">
    <citation type="journal article" date="2013" name="Biodegradation">
        <title>Quantitative proteomic analysis of ibuprofen-degrading Patulibacter sp. strain I11.</title>
        <authorList>
            <person name="Almeida B."/>
            <person name="Kjeldal H."/>
            <person name="Lolas I."/>
            <person name="Knudsen A.D."/>
            <person name="Carvalho G."/>
            <person name="Nielsen K.L."/>
            <person name="Barreto Crespo M.T."/>
            <person name="Stensballe A."/>
            <person name="Nielsen J.L."/>
        </authorList>
    </citation>
    <scope>NUCLEOTIDE SEQUENCE [LARGE SCALE GENOMIC DNA]</scope>
    <source>
        <strain evidence="4 5">I11</strain>
    </source>
</reference>
<dbReference type="EC" id="6.3.5.13" evidence="1"/>
<comment type="function">
    <text evidence="1">The lipid II isoglutaminyl synthase complex catalyzes the formation of alpha-D-isoglutamine in the cell wall lipid II stem peptide. The MurT subunit catalyzes the ATP-dependent amidation of D-glutamate residue of lipid II, converting it to an isoglutamine residue.</text>
</comment>
<comment type="catalytic activity">
    <reaction evidence="1">
        <text>beta-D-GlcNAc-(1-&gt;4)-Mur2Ac(oyl-L-Ala-gamma-D-O-P-Glu-L-Lys-D-Ala-D-Ala)-di-trans,octa-cis-undecaprenyl diphosphate + NH4(+) = beta-D-GlcNAc-(1-&gt;4)-Mur2Ac(oyl-L-Ala-D-isoglutaminyl-L-Lys-D-Ala-D-Ala)-di-trans,octa-cis-undecaprenyl diphosphate + phosphate + H(+)</text>
        <dbReference type="Rhea" id="RHEA:57932"/>
        <dbReference type="ChEBI" id="CHEBI:15378"/>
        <dbReference type="ChEBI" id="CHEBI:28938"/>
        <dbReference type="ChEBI" id="CHEBI:43474"/>
        <dbReference type="ChEBI" id="CHEBI:62233"/>
        <dbReference type="ChEBI" id="CHEBI:143132"/>
    </reaction>
</comment>
<evidence type="ECO:0000313" key="4">
    <source>
        <dbReference type="EMBL" id="EHN12002.1"/>
    </source>
</evidence>
<comment type="subunit">
    <text evidence="1">Forms a heterodimer with GatD.</text>
</comment>
<dbReference type="GO" id="GO:0016740">
    <property type="term" value="F:transferase activity"/>
    <property type="evidence" value="ECO:0007669"/>
    <property type="project" value="UniProtKB-KW"/>
</dbReference>
<keyword evidence="1" id="KW-0862">Zinc</keyword>
<dbReference type="GO" id="GO:0140282">
    <property type="term" value="F:carbon-nitrogen ligase activity on lipid II"/>
    <property type="evidence" value="ECO:0007669"/>
    <property type="project" value="UniProtKB-UniRule"/>
</dbReference>
<keyword evidence="1" id="KW-0067">ATP-binding</keyword>
<dbReference type="Gene3D" id="3.40.1190.10">
    <property type="entry name" value="Mur-like, catalytic domain"/>
    <property type="match status" value="1"/>
</dbReference>
<comment type="similarity">
    <text evidence="1">Belongs to the MurCDEF family. MurT subfamily.</text>
</comment>
<evidence type="ECO:0000259" key="3">
    <source>
        <dbReference type="Pfam" id="PF08353"/>
    </source>
</evidence>
<comment type="catalytic activity">
    <reaction evidence="1">
        <text>beta-D-GlcNAc-(1-&gt;4)-Mur2Ac(oyl-L-Ala-gamma-D-Glu-L-Lys-D-Ala-D-Ala)-di-trans,octa-cis-undecaprenyl diphosphate + ATP = beta-D-GlcNAc-(1-&gt;4)-Mur2Ac(oyl-L-Ala-gamma-D-O-P-Glu-L-Lys-D-Ala-D-Ala)-di-trans,octa-cis-undecaprenyl diphosphate + ADP</text>
        <dbReference type="Rhea" id="RHEA:59488"/>
        <dbReference type="ChEBI" id="CHEBI:30616"/>
        <dbReference type="ChEBI" id="CHEBI:60033"/>
        <dbReference type="ChEBI" id="CHEBI:143132"/>
        <dbReference type="ChEBI" id="CHEBI:456216"/>
    </reaction>
</comment>
<feature type="active site" evidence="1">
    <location>
        <position position="369"/>
    </location>
</feature>
<feature type="binding site" evidence="1">
    <location>
        <position position="237"/>
    </location>
    <ligand>
        <name>Zn(2+)</name>
        <dbReference type="ChEBI" id="CHEBI:29105"/>
    </ligand>
</feature>
<comment type="pathway">
    <text evidence="1">Cell wall biogenesis; peptidoglycan biosynthesis.</text>
</comment>
<dbReference type="GO" id="GO:0008360">
    <property type="term" value="P:regulation of cell shape"/>
    <property type="evidence" value="ECO:0007669"/>
    <property type="project" value="UniProtKB-KW"/>
</dbReference>
<dbReference type="AlphaFoldDB" id="H0E2S4"/>
<keyword evidence="1 4" id="KW-0436">Ligase</keyword>
<dbReference type="Pfam" id="PF08353">
    <property type="entry name" value="MurT_C"/>
    <property type="match status" value="1"/>
</dbReference>
<sequence>MSGVPLAAAIAAARSAGRAARASGRGGTSLPGKVLTRLRPDAIARMAARLEHGSAVLSATNGKTTTAALAASILERHGETLVHNRQGANMAGGIAATLLDSWRRGRPTGDLGLFEVDEFWLGGLVEQLRPRVLLLANLFRDQLDRYGELEAIADRWHELVEASAGQPDAPRLVLGADDPAVADLGLGRDDVLYFGVEDTSVALPAIEHAADATTCRVCGSSYVYSASFVGHLGHYACPNCGHARPTPQVTAERIVLEGTTGARLTLRLPDGTVEVRLRLPGLYNVYNALAAAAMTSALGVPAATIAAGLETTAAAFGRAETIAIDGRELQLLLVKNPAGANEVARTLALAQGKLDLLAILNDRIADGRDVSWVWDADLEQLAPRVRRVTCAGTRAPEMAVRWKYAGVAPERIAVVTDGVGQALDAALDRAPDGAPLYAIPTYTAMLELREELVRRGAAEGSFA</sequence>
<dbReference type="EMBL" id="AGUD01000051">
    <property type="protein sequence ID" value="EHN12002.1"/>
    <property type="molecule type" value="Genomic_DNA"/>
</dbReference>
<accession>H0E2S4</accession>
<dbReference type="GO" id="GO:0071555">
    <property type="term" value="P:cell wall organization"/>
    <property type="evidence" value="ECO:0007669"/>
    <property type="project" value="UniProtKB-KW"/>
</dbReference>
<dbReference type="SUPFAM" id="SSF53623">
    <property type="entry name" value="MurD-like peptide ligases, catalytic domain"/>
    <property type="match status" value="1"/>
</dbReference>
<dbReference type="GO" id="GO:0008270">
    <property type="term" value="F:zinc ion binding"/>
    <property type="evidence" value="ECO:0007669"/>
    <property type="project" value="UniProtKB-UniRule"/>
</dbReference>
<evidence type="ECO:0000259" key="2">
    <source>
        <dbReference type="Pfam" id="PF08245"/>
    </source>
</evidence>
<dbReference type="RefSeq" id="WP_007571797.1">
    <property type="nucleotide sequence ID" value="NZ_AGUD01000051.1"/>
</dbReference>
<dbReference type="InterPro" id="IPR036565">
    <property type="entry name" value="Mur-like_cat_sf"/>
</dbReference>
<dbReference type="PANTHER" id="PTHR23135:SF7">
    <property type="entry name" value="LIPID II ISOGLUTAMINYL SYNTHASE (GLUTAMINE-HYDROLYZING) SUBUNIT MURT"/>
    <property type="match status" value="1"/>
</dbReference>
<dbReference type="PATRIC" id="fig|1097667.3.peg.1085"/>
<dbReference type="InterPro" id="IPR013221">
    <property type="entry name" value="Mur_ligase_cen"/>
</dbReference>
<protein>
    <recommendedName>
        <fullName evidence="1">Lipid II isoglutaminyl synthase (glutamine-hydrolyzing) subunit MurT</fullName>
        <ecNumber evidence="1">6.3.5.13</ecNumber>
    </recommendedName>
</protein>
<keyword evidence="1" id="KW-0573">Peptidoglycan synthesis</keyword>
<keyword evidence="4" id="KW-0808">Transferase</keyword>
<feature type="domain" description="Mur ligase central" evidence="2">
    <location>
        <begin position="60"/>
        <end position="230"/>
    </location>
</feature>
<keyword evidence="1" id="KW-0961">Cell wall biogenesis/degradation</keyword>
<comment type="caution">
    <text evidence="4">The sequence shown here is derived from an EMBL/GenBank/DDBJ whole genome shotgun (WGS) entry which is preliminary data.</text>
</comment>
<keyword evidence="1" id="KW-0547">Nucleotide-binding</keyword>
<dbReference type="InterPro" id="IPR043703">
    <property type="entry name" value="Lipid_II_synth_MurT"/>
</dbReference>
<evidence type="ECO:0000256" key="1">
    <source>
        <dbReference type="HAMAP-Rule" id="MF_02214"/>
    </source>
</evidence>
<dbReference type="GO" id="GO:0016881">
    <property type="term" value="F:acid-amino acid ligase activity"/>
    <property type="evidence" value="ECO:0007669"/>
    <property type="project" value="InterPro"/>
</dbReference>
<feature type="binding site" evidence="1">
    <location>
        <position position="218"/>
    </location>
    <ligand>
        <name>Zn(2+)</name>
        <dbReference type="ChEBI" id="CHEBI:29105"/>
    </ligand>
</feature>
<dbReference type="InterPro" id="IPR013564">
    <property type="entry name" value="MurT_C"/>
</dbReference>
<proteinExistence type="inferred from homology"/>
<feature type="binding site" evidence="1">
    <location>
        <position position="215"/>
    </location>
    <ligand>
        <name>Zn(2+)</name>
        <dbReference type="ChEBI" id="CHEBI:29105"/>
    </ligand>
</feature>
<keyword evidence="5" id="KW-1185">Reference proteome</keyword>
<feature type="binding site" evidence="1">
    <location>
        <position position="240"/>
    </location>
    <ligand>
        <name>Zn(2+)</name>
        <dbReference type="ChEBI" id="CHEBI:29105"/>
    </ligand>
</feature>